<dbReference type="RefSeq" id="WP_213098569.1">
    <property type="nucleotide sequence ID" value="NZ_JAGYPN010000002.1"/>
</dbReference>
<dbReference type="Gene3D" id="3.20.20.370">
    <property type="entry name" value="Glycoside hydrolase/deacetylase"/>
    <property type="match status" value="1"/>
</dbReference>
<dbReference type="CDD" id="cd10802">
    <property type="entry name" value="YdjC_TTHB029_like"/>
    <property type="match status" value="1"/>
</dbReference>
<dbReference type="PANTHER" id="PTHR31609">
    <property type="entry name" value="YDJC DEACETYLASE FAMILY MEMBER"/>
    <property type="match status" value="1"/>
</dbReference>
<dbReference type="PANTHER" id="PTHR31609:SF1">
    <property type="entry name" value="CARBOHYDRATE DEACETYLASE"/>
    <property type="match status" value="1"/>
</dbReference>
<dbReference type="GO" id="GO:0005975">
    <property type="term" value="P:carbohydrate metabolic process"/>
    <property type="evidence" value="ECO:0007669"/>
    <property type="project" value="InterPro"/>
</dbReference>
<keyword evidence="3" id="KW-0378">Hydrolase</keyword>
<dbReference type="SUPFAM" id="SSF88713">
    <property type="entry name" value="Glycoside hydrolase/deacetylase"/>
    <property type="match status" value="1"/>
</dbReference>
<name>A0A942ULH7_9BACI</name>
<evidence type="ECO:0000256" key="3">
    <source>
        <dbReference type="ARBA" id="ARBA00022801"/>
    </source>
</evidence>
<evidence type="ECO:0000313" key="6">
    <source>
        <dbReference type="EMBL" id="MBS4223570.1"/>
    </source>
</evidence>
<reference evidence="6 7" key="1">
    <citation type="submission" date="2021-05" db="EMBL/GenBank/DDBJ databases">
        <title>Novel Bacillus species.</title>
        <authorList>
            <person name="Liu G."/>
        </authorList>
    </citation>
    <scope>NUCLEOTIDE SEQUENCE [LARGE SCALE GENOMIC DNA]</scope>
    <source>
        <strain evidence="6 7">FJAT-49682</strain>
    </source>
</reference>
<dbReference type="GO" id="GO:0016787">
    <property type="term" value="F:hydrolase activity"/>
    <property type="evidence" value="ECO:0007669"/>
    <property type="project" value="UniProtKB-KW"/>
</dbReference>
<dbReference type="InterPro" id="IPR011330">
    <property type="entry name" value="Glyco_hydro/deAcase_b/a-brl"/>
</dbReference>
<evidence type="ECO:0000313" key="7">
    <source>
        <dbReference type="Proteomes" id="UP000676456"/>
    </source>
</evidence>
<keyword evidence="4" id="KW-0460">Magnesium</keyword>
<evidence type="ECO:0000256" key="1">
    <source>
        <dbReference type="ARBA" id="ARBA00001946"/>
    </source>
</evidence>
<keyword evidence="5" id="KW-0119">Carbohydrate metabolism</keyword>
<comment type="cofactor">
    <cofactor evidence="1">
        <name>Mg(2+)</name>
        <dbReference type="ChEBI" id="CHEBI:18420"/>
    </cofactor>
</comment>
<accession>A0A942ULH7</accession>
<proteinExistence type="predicted"/>
<dbReference type="GO" id="GO:0046872">
    <property type="term" value="F:metal ion binding"/>
    <property type="evidence" value="ECO:0007669"/>
    <property type="project" value="UniProtKB-KW"/>
</dbReference>
<keyword evidence="2" id="KW-0479">Metal-binding</keyword>
<protein>
    <submittedName>
        <fullName evidence="6">Polysaccharide deacetylase family protein</fullName>
    </submittedName>
</protein>
<evidence type="ECO:0000256" key="5">
    <source>
        <dbReference type="ARBA" id="ARBA00023277"/>
    </source>
</evidence>
<evidence type="ECO:0000256" key="4">
    <source>
        <dbReference type="ARBA" id="ARBA00022842"/>
    </source>
</evidence>
<organism evidence="6 7">
    <name type="scientific">Lederbergia citrea</name>
    <dbReference type="NCBI Taxonomy" id="2833581"/>
    <lineage>
        <taxon>Bacteria</taxon>
        <taxon>Bacillati</taxon>
        <taxon>Bacillota</taxon>
        <taxon>Bacilli</taxon>
        <taxon>Bacillales</taxon>
        <taxon>Bacillaceae</taxon>
        <taxon>Lederbergia</taxon>
    </lineage>
</organism>
<gene>
    <name evidence="6" type="ORF">KHA91_12510</name>
</gene>
<keyword evidence="7" id="KW-1185">Reference proteome</keyword>
<evidence type="ECO:0000256" key="2">
    <source>
        <dbReference type="ARBA" id="ARBA00022723"/>
    </source>
</evidence>
<comment type="caution">
    <text evidence="6">The sequence shown here is derived from an EMBL/GenBank/DDBJ whole genome shotgun (WGS) entry which is preliminary data.</text>
</comment>
<dbReference type="Pfam" id="PF04794">
    <property type="entry name" value="YdjC"/>
    <property type="match status" value="1"/>
</dbReference>
<dbReference type="GO" id="GO:0019213">
    <property type="term" value="F:deacetylase activity"/>
    <property type="evidence" value="ECO:0007669"/>
    <property type="project" value="TreeGrafter"/>
</dbReference>
<dbReference type="Proteomes" id="UP000676456">
    <property type="component" value="Unassembled WGS sequence"/>
</dbReference>
<dbReference type="EMBL" id="JAGYPN010000002">
    <property type="protein sequence ID" value="MBS4223570.1"/>
    <property type="molecule type" value="Genomic_DNA"/>
</dbReference>
<dbReference type="InterPro" id="IPR006879">
    <property type="entry name" value="YdjC-like"/>
</dbReference>
<sequence>MENNERLLIIHADDFGMCHATNQAIIQLLDEESISSTTLMVNCPWSLEAAKAAASNPKYDVGIHLTLTSEWDHYKWGPVNQNGNVDTLVNEFGYFPADLEKVAQADREQVREEIIAQIETALKMGVDPTHIDSHMGAYLFFMDIHINVAATYNLPLRFTKNPPPGYSLESLEQVAHLADSKGILYPDNVVALPFILNEGEGYEESKQNAINLLKGLKPGVTELLFHPSLDTEELKGITDTWQARKYEFDIFRDPEVKEIIREENIKVIGWRELRDIQRGVEK</sequence>
<dbReference type="AlphaFoldDB" id="A0A942ULH7"/>